<gene>
    <name evidence="7" type="primary">nagZ</name>
    <name evidence="7" type="ORF">GSM42_15095</name>
</gene>
<dbReference type="NCBIfam" id="NF003740">
    <property type="entry name" value="PRK05337.1"/>
    <property type="match status" value="1"/>
</dbReference>
<dbReference type="InterPro" id="IPR036962">
    <property type="entry name" value="Glyco_hydro_3_N_sf"/>
</dbReference>
<comment type="caution">
    <text evidence="7">The sequence shown here is derived from an EMBL/GenBank/DDBJ whole genome shotgun (WGS) entry which is preliminary data.</text>
</comment>
<proteinExistence type="inferred from homology"/>
<sequence>MTLDEKLGTMIIAGVEGTSATEKTKTMIQSQHVGGVIFYKNNVNTPEGLVTYVNQIKKWNQQNPTPLFVSIDEEGGKVSRLPGIKKIPTARSIGDTGDLTYAQNIGEFLGNASKLMGMNVDYAPVLDINSNPNNPVIGNRSYGTTSEIVSNMGREVMKGIQSTGTISVVKHFPGHGDTSVDSHLDLPIVHKSLQQLQSFEWKPFEDAIQQGTDAVMIAHILFPKIDKTYPASLSSTIITDQLRKKIGYNGVVITDDLTMGAITKNYGIGNAATQAVKAGSDILLVAHGYENISDVIRSLKEGITNGSLTEKRIDESVLRILMLKEKYKLNDKPISTPDLNELNQDIREELAKHP</sequence>
<dbReference type="InterPro" id="IPR050226">
    <property type="entry name" value="NagZ_Beta-hexosaminidase"/>
</dbReference>
<evidence type="ECO:0000256" key="1">
    <source>
        <dbReference type="ARBA" id="ARBA00001231"/>
    </source>
</evidence>
<dbReference type="Gene3D" id="3.20.20.300">
    <property type="entry name" value="Glycoside hydrolase, family 3, N-terminal domain"/>
    <property type="match status" value="1"/>
</dbReference>
<dbReference type="InterPro" id="IPR017853">
    <property type="entry name" value="GH"/>
</dbReference>
<dbReference type="InterPro" id="IPR001764">
    <property type="entry name" value="Glyco_hydro_3_N"/>
</dbReference>
<reference evidence="7 8" key="1">
    <citation type="submission" date="2019-12" db="EMBL/GenBank/DDBJ databases">
        <title>Whole-genome analyses of novel actinobacteria.</title>
        <authorList>
            <person name="Sahin N."/>
            <person name="Saygin H."/>
        </authorList>
    </citation>
    <scope>NUCLEOTIDE SEQUENCE [LARGE SCALE GENOMIC DNA]</scope>
    <source>
        <strain evidence="7 8">KC615</strain>
    </source>
</reference>
<keyword evidence="4 7" id="KW-0378">Hydrolase</keyword>
<comment type="catalytic activity">
    <reaction evidence="1">
        <text>Hydrolysis of terminal non-reducing N-acetyl-D-hexosamine residues in N-acetyl-beta-D-hexosaminides.</text>
        <dbReference type="EC" id="3.2.1.52"/>
    </reaction>
</comment>
<dbReference type="AlphaFoldDB" id="A0A6I4VWM2"/>
<evidence type="ECO:0000313" key="8">
    <source>
        <dbReference type="Proteomes" id="UP000430692"/>
    </source>
</evidence>
<dbReference type="PANTHER" id="PTHR30480">
    <property type="entry name" value="BETA-HEXOSAMINIDASE-RELATED"/>
    <property type="match status" value="1"/>
</dbReference>
<evidence type="ECO:0000259" key="6">
    <source>
        <dbReference type="Pfam" id="PF00933"/>
    </source>
</evidence>
<dbReference type="EMBL" id="WUUL01000011">
    <property type="protein sequence ID" value="MXQ55018.1"/>
    <property type="molecule type" value="Genomic_DNA"/>
</dbReference>
<evidence type="ECO:0000256" key="4">
    <source>
        <dbReference type="ARBA" id="ARBA00022801"/>
    </source>
</evidence>
<name>A0A6I4VWM2_9BACL</name>
<evidence type="ECO:0000256" key="3">
    <source>
        <dbReference type="ARBA" id="ARBA00012663"/>
    </source>
</evidence>
<feature type="domain" description="Glycoside hydrolase family 3 N-terminal" evidence="6">
    <location>
        <begin position="2"/>
        <end position="322"/>
    </location>
</feature>
<dbReference type="GO" id="GO:0005975">
    <property type="term" value="P:carbohydrate metabolic process"/>
    <property type="evidence" value="ECO:0007669"/>
    <property type="project" value="InterPro"/>
</dbReference>
<keyword evidence="8" id="KW-1185">Reference proteome</keyword>
<dbReference type="GO" id="GO:0009254">
    <property type="term" value="P:peptidoglycan turnover"/>
    <property type="evidence" value="ECO:0007669"/>
    <property type="project" value="TreeGrafter"/>
</dbReference>
<accession>A0A6I4VWM2</accession>
<comment type="similarity">
    <text evidence="2">Belongs to the glycosyl hydrolase 3 family.</text>
</comment>
<evidence type="ECO:0000313" key="7">
    <source>
        <dbReference type="EMBL" id="MXQ55018.1"/>
    </source>
</evidence>
<dbReference type="EC" id="3.2.1.52" evidence="3"/>
<evidence type="ECO:0000256" key="5">
    <source>
        <dbReference type="ARBA" id="ARBA00023295"/>
    </source>
</evidence>
<dbReference type="Pfam" id="PF00933">
    <property type="entry name" value="Glyco_hydro_3"/>
    <property type="match status" value="1"/>
</dbReference>
<dbReference type="PANTHER" id="PTHR30480:SF13">
    <property type="entry name" value="BETA-HEXOSAMINIDASE"/>
    <property type="match status" value="1"/>
</dbReference>
<dbReference type="GO" id="GO:0004563">
    <property type="term" value="F:beta-N-acetylhexosaminidase activity"/>
    <property type="evidence" value="ECO:0007669"/>
    <property type="project" value="UniProtKB-EC"/>
</dbReference>
<dbReference type="Proteomes" id="UP000430692">
    <property type="component" value="Unassembled WGS sequence"/>
</dbReference>
<dbReference type="SUPFAM" id="SSF51445">
    <property type="entry name" value="(Trans)glycosidases"/>
    <property type="match status" value="1"/>
</dbReference>
<organism evidence="7 8">
    <name type="scientific">Shimazuella alba</name>
    <dbReference type="NCBI Taxonomy" id="2690964"/>
    <lineage>
        <taxon>Bacteria</taxon>
        <taxon>Bacillati</taxon>
        <taxon>Bacillota</taxon>
        <taxon>Bacilli</taxon>
        <taxon>Bacillales</taxon>
        <taxon>Thermoactinomycetaceae</taxon>
        <taxon>Shimazuella</taxon>
    </lineage>
</organism>
<protein>
    <recommendedName>
        <fullName evidence="3">beta-N-acetylhexosaminidase</fullName>
        <ecNumber evidence="3">3.2.1.52</ecNumber>
    </recommendedName>
</protein>
<evidence type="ECO:0000256" key="2">
    <source>
        <dbReference type="ARBA" id="ARBA00005336"/>
    </source>
</evidence>
<keyword evidence="5 7" id="KW-0326">Glycosidase</keyword>